<dbReference type="Proteomes" id="UP000236520">
    <property type="component" value="Unassembled WGS sequence"/>
</dbReference>
<evidence type="ECO:0000256" key="1">
    <source>
        <dbReference type="SAM" id="MobiDB-lite"/>
    </source>
</evidence>
<dbReference type="EMBL" id="LJIW01000002">
    <property type="protein sequence ID" value="PNG90362.1"/>
    <property type="molecule type" value="Genomic_DNA"/>
</dbReference>
<reference evidence="2 3" key="1">
    <citation type="submission" date="2015-09" db="EMBL/GenBank/DDBJ databases">
        <title>Genome sequence, genome mining and natural product profiling of a biocontrol bacterium Streptomyces malaysiensis F913.</title>
        <authorList>
            <person name="Xu Y."/>
            <person name="Wei J."/>
            <person name="Xie J."/>
            <person name="Li T."/>
            <person name="Zhou Z."/>
        </authorList>
    </citation>
    <scope>NUCLEOTIDE SEQUENCE [LARGE SCALE GENOMIC DNA]</scope>
    <source>
        <strain evidence="2 3">F913</strain>
    </source>
</reference>
<evidence type="ECO:0000313" key="2">
    <source>
        <dbReference type="EMBL" id="PNG90362.1"/>
    </source>
</evidence>
<organism evidence="2 3">
    <name type="scientific">Streptomyces malaysiensis</name>
    <dbReference type="NCBI Taxonomy" id="92644"/>
    <lineage>
        <taxon>Bacteria</taxon>
        <taxon>Bacillati</taxon>
        <taxon>Actinomycetota</taxon>
        <taxon>Actinomycetes</taxon>
        <taxon>Kitasatosporales</taxon>
        <taxon>Streptomycetaceae</taxon>
        <taxon>Streptomyces</taxon>
        <taxon>Streptomyces violaceusniger group</taxon>
    </lineage>
</organism>
<dbReference type="AlphaFoldDB" id="A0A2J7YQP3"/>
<sequence length="82" mass="8494">MGRGEVCVRSADFMGSALCDDLSGAEGTALAVGADTVELARSTRNSSAQVIDLMARPGGHGGPDSPLMIADRLHQPDPQEEQ</sequence>
<proteinExistence type="predicted"/>
<evidence type="ECO:0000313" key="3">
    <source>
        <dbReference type="Proteomes" id="UP000236520"/>
    </source>
</evidence>
<gene>
    <name evidence="2" type="ORF">SMF913_25827</name>
</gene>
<keyword evidence="3" id="KW-1185">Reference proteome</keyword>
<protein>
    <submittedName>
        <fullName evidence="2">Uncharacterized protein</fullName>
    </submittedName>
</protein>
<accession>A0A2J7YQP3</accession>
<comment type="caution">
    <text evidence="2">The sequence shown here is derived from an EMBL/GenBank/DDBJ whole genome shotgun (WGS) entry which is preliminary data.</text>
</comment>
<name>A0A2J7YQP3_STRMQ</name>
<feature type="compositionally biased region" description="Basic and acidic residues" evidence="1">
    <location>
        <begin position="71"/>
        <end position="82"/>
    </location>
</feature>
<feature type="region of interest" description="Disordered" evidence="1">
    <location>
        <begin position="54"/>
        <end position="82"/>
    </location>
</feature>